<comment type="caution">
    <text evidence="1">The sequence shown here is derived from an EMBL/GenBank/DDBJ whole genome shotgun (WGS) entry which is preliminary data.</text>
</comment>
<reference evidence="1 2" key="1">
    <citation type="journal article" date="2014" name="Genome Biol. Evol.">
        <title>The secreted proteins of Achlya hypogyna and Thraustotheca clavata identify the ancestral oomycete secretome and reveal gene acquisitions by horizontal gene transfer.</title>
        <authorList>
            <person name="Misner I."/>
            <person name="Blouin N."/>
            <person name="Leonard G."/>
            <person name="Richards T.A."/>
            <person name="Lane C.E."/>
        </authorList>
    </citation>
    <scope>NUCLEOTIDE SEQUENCE [LARGE SCALE GENOMIC DNA]</scope>
    <source>
        <strain evidence="1 2">ATCC 48635</strain>
    </source>
</reference>
<accession>A0A1V9YVT9</accession>
<proteinExistence type="predicted"/>
<dbReference type="EMBL" id="JNBR01000714">
    <property type="protein sequence ID" value="OQR89878.1"/>
    <property type="molecule type" value="Genomic_DNA"/>
</dbReference>
<dbReference type="Proteomes" id="UP000243579">
    <property type="component" value="Unassembled WGS sequence"/>
</dbReference>
<dbReference type="InterPro" id="IPR035969">
    <property type="entry name" value="Rab-GAP_TBC_sf"/>
</dbReference>
<sequence>MEQNAVTHDEPTDMQSSSAVACMHRAVASALDEVVLDSSWQEEQNMIYDMAAAFVAEHDANPSARQVLLSLCGQGFQAARYPSTRNQGYLLREPYMASETRAALERQLYPLLLASLASRVATQSIAMQQLRERLQAAFDTNYTLSSHLPATAIVLSFFSRAFTAPALVDPALDAAQHAQEDQVVAQLRGRSLPMPLRHWLWWRQVHCPSKLAEVQWRLKASQTLLGLPEPWASPIGAMLFRLVRDALREDYAQYAASADVRDRVTWLLNQYYVLTTTHSAYFVAIALPVVLLFPAQSAKGPELLAVFTTLVDSHLHHPMRGDAIAGSQRLWRLLAQRLPRVYLHMESIFGNIPAAKKRLAMFEAPSELFVSWLQVSFVGYLRTEALFFVWDQCLLSGCAWKEAMEAMCLTVLGLLAPEIVQVDDIPALHTVLETRPQQLRTHDLRAAWQR</sequence>
<protein>
    <recommendedName>
        <fullName evidence="3">Rab-GAP TBC domain-containing protein</fullName>
    </recommendedName>
</protein>
<organism evidence="1 2">
    <name type="scientific">Achlya hypogyna</name>
    <name type="common">Oomycete</name>
    <name type="synonym">Protoachlya hypogyna</name>
    <dbReference type="NCBI Taxonomy" id="1202772"/>
    <lineage>
        <taxon>Eukaryota</taxon>
        <taxon>Sar</taxon>
        <taxon>Stramenopiles</taxon>
        <taxon>Oomycota</taxon>
        <taxon>Saprolegniomycetes</taxon>
        <taxon>Saprolegniales</taxon>
        <taxon>Achlyaceae</taxon>
        <taxon>Achlya</taxon>
    </lineage>
</organism>
<gene>
    <name evidence="1" type="ORF">ACHHYP_05982</name>
</gene>
<evidence type="ECO:0000313" key="2">
    <source>
        <dbReference type="Proteomes" id="UP000243579"/>
    </source>
</evidence>
<dbReference type="SUPFAM" id="SSF47923">
    <property type="entry name" value="Ypt/Rab-GAP domain of gyp1p"/>
    <property type="match status" value="1"/>
</dbReference>
<keyword evidence="2" id="KW-1185">Reference proteome</keyword>
<evidence type="ECO:0000313" key="1">
    <source>
        <dbReference type="EMBL" id="OQR89878.1"/>
    </source>
</evidence>
<dbReference type="Gene3D" id="1.10.472.80">
    <property type="entry name" value="Ypt/Rab-GAP domain of gyp1p, domain 3"/>
    <property type="match status" value="1"/>
</dbReference>
<dbReference type="AlphaFoldDB" id="A0A1V9YVT9"/>
<evidence type="ECO:0008006" key="3">
    <source>
        <dbReference type="Google" id="ProtNLM"/>
    </source>
</evidence>
<dbReference type="OrthoDB" id="64107at2759"/>
<name>A0A1V9YVT9_ACHHY</name>